<name>A0A0D0Q680_KITGR</name>
<dbReference type="Pfam" id="PF13302">
    <property type="entry name" value="Acetyltransf_3"/>
    <property type="match status" value="1"/>
</dbReference>
<evidence type="ECO:0000313" key="3">
    <source>
        <dbReference type="Proteomes" id="UP000032066"/>
    </source>
</evidence>
<evidence type="ECO:0000259" key="1">
    <source>
        <dbReference type="PROSITE" id="PS51186"/>
    </source>
</evidence>
<gene>
    <name evidence="2" type="ORF">TR51_03540</name>
</gene>
<dbReference type="PROSITE" id="PS51186">
    <property type="entry name" value="GNAT"/>
    <property type="match status" value="1"/>
</dbReference>
<dbReference type="InterPro" id="IPR016181">
    <property type="entry name" value="Acyl_CoA_acyltransferase"/>
</dbReference>
<dbReference type="PATRIC" id="fig|2064.6.peg.795"/>
<proteinExistence type="predicted"/>
<evidence type="ECO:0000313" key="2">
    <source>
        <dbReference type="EMBL" id="KIQ66613.1"/>
    </source>
</evidence>
<dbReference type="STRING" id="2064.TR51_03540"/>
<dbReference type="Proteomes" id="UP000032066">
    <property type="component" value="Unassembled WGS sequence"/>
</dbReference>
<reference evidence="2 3" key="1">
    <citation type="submission" date="2015-02" db="EMBL/GenBank/DDBJ databases">
        <title>Draft genome sequence of Kitasatospora griseola MF730-N6, a bafilomycin, terpentecin and satosporin producer.</title>
        <authorList>
            <person name="Arens J.C."/>
            <person name="Haltli B."/>
            <person name="Kerr R.G."/>
        </authorList>
    </citation>
    <scope>NUCLEOTIDE SEQUENCE [LARGE SCALE GENOMIC DNA]</scope>
    <source>
        <strain evidence="2 3">MF730-N6</strain>
    </source>
</reference>
<dbReference type="PANTHER" id="PTHR43610:SF1">
    <property type="entry name" value="N-ACETYLTRANSFERASE DOMAIN-CONTAINING PROTEIN"/>
    <property type="match status" value="1"/>
</dbReference>
<comment type="caution">
    <text evidence="2">The sequence shown here is derived from an EMBL/GenBank/DDBJ whole genome shotgun (WGS) entry which is preliminary data.</text>
</comment>
<dbReference type="AlphaFoldDB" id="A0A0D0Q680"/>
<dbReference type="Gene3D" id="3.40.630.30">
    <property type="match status" value="1"/>
</dbReference>
<dbReference type="InterPro" id="IPR000182">
    <property type="entry name" value="GNAT_dom"/>
</dbReference>
<organism evidence="2 3">
    <name type="scientific">Kitasatospora griseola</name>
    <name type="common">Streptomyces griseolosporeus</name>
    <dbReference type="NCBI Taxonomy" id="2064"/>
    <lineage>
        <taxon>Bacteria</taxon>
        <taxon>Bacillati</taxon>
        <taxon>Actinomycetota</taxon>
        <taxon>Actinomycetes</taxon>
        <taxon>Kitasatosporales</taxon>
        <taxon>Streptomycetaceae</taxon>
        <taxon>Kitasatospora</taxon>
    </lineage>
</organism>
<accession>A0A0D0Q680</accession>
<dbReference type="RefSeq" id="WP_043907910.1">
    <property type="nucleotide sequence ID" value="NZ_JXZB01000001.1"/>
</dbReference>
<keyword evidence="2" id="KW-0808">Transferase</keyword>
<dbReference type="EMBL" id="JXZB01000001">
    <property type="protein sequence ID" value="KIQ66613.1"/>
    <property type="molecule type" value="Genomic_DNA"/>
</dbReference>
<keyword evidence="3" id="KW-1185">Reference proteome</keyword>
<dbReference type="OrthoDB" id="9795199at2"/>
<sequence>MGYRLEGPVLEGRLVRLEPLEQRHAGELARAVEEARDSYGFTWVPRAEEVAGYIEAQHARAADGRLAPYAQIAVAGGRAVGVTAYWEPRTLPDTDVLFAVEIGFTWLAASAQGTGVNAEAKLLLFQHAFEQWGVARVDLKTDARNARSRAAIAAVGARFEGVLRRSGRSWVPGEDGGLRDAAIFSIIDSEWPQTGAALRERVARYT</sequence>
<dbReference type="GO" id="GO:0016747">
    <property type="term" value="F:acyltransferase activity, transferring groups other than amino-acyl groups"/>
    <property type="evidence" value="ECO:0007669"/>
    <property type="project" value="InterPro"/>
</dbReference>
<feature type="domain" description="N-acetyltransferase" evidence="1">
    <location>
        <begin position="15"/>
        <end position="174"/>
    </location>
</feature>
<dbReference type="SUPFAM" id="SSF55729">
    <property type="entry name" value="Acyl-CoA N-acyltransferases (Nat)"/>
    <property type="match status" value="1"/>
</dbReference>
<protein>
    <submittedName>
        <fullName evidence="2">Acetyltransferase</fullName>
    </submittedName>
</protein>
<dbReference type="PANTHER" id="PTHR43610">
    <property type="entry name" value="BLL6696 PROTEIN"/>
    <property type="match status" value="1"/>
</dbReference>